<dbReference type="CDD" id="cd01144">
    <property type="entry name" value="BtuF"/>
    <property type="match status" value="1"/>
</dbReference>
<dbReference type="Pfam" id="PF01497">
    <property type="entry name" value="Peripla_BP_2"/>
    <property type="match status" value="1"/>
</dbReference>
<dbReference type="RefSeq" id="WP_053379099.1">
    <property type="nucleotide sequence ID" value="NZ_CP011801.1"/>
</dbReference>
<reference evidence="2 3" key="1">
    <citation type="journal article" date="2015" name="Proc. Natl. Acad. Sci. U.S.A.">
        <title>Expanded metabolic versatility of ubiquitous nitrite-oxidizing bacteria from the genus Nitrospira.</title>
        <authorList>
            <person name="Koch H."/>
            <person name="Lucker S."/>
            <person name="Albertsen M."/>
            <person name="Kitzinger K."/>
            <person name="Herbold C."/>
            <person name="Spieck E."/>
            <person name="Nielsen P.H."/>
            <person name="Wagner M."/>
            <person name="Daims H."/>
        </authorList>
    </citation>
    <scope>NUCLEOTIDE SEQUENCE [LARGE SCALE GENOMIC DNA]</scope>
    <source>
        <strain evidence="2 3">NSP M-1</strain>
    </source>
</reference>
<evidence type="ECO:0000259" key="1">
    <source>
        <dbReference type="PROSITE" id="PS50983"/>
    </source>
</evidence>
<dbReference type="KEGG" id="nmv:NITMOv2_1427"/>
<dbReference type="EMBL" id="CP011801">
    <property type="protein sequence ID" value="ALA57854.1"/>
    <property type="molecule type" value="Genomic_DNA"/>
</dbReference>
<dbReference type="InterPro" id="IPR002491">
    <property type="entry name" value="ABC_transptr_periplasmic_BD"/>
</dbReference>
<proteinExistence type="predicted"/>
<dbReference type="STRING" id="42253.NITMOv2_1427"/>
<dbReference type="InterPro" id="IPR051030">
    <property type="entry name" value="Vitamin_B12-ABC_binding"/>
</dbReference>
<dbReference type="AlphaFoldDB" id="A0A0K2GAE3"/>
<dbReference type="Gene3D" id="3.40.50.1980">
    <property type="entry name" value="Nitrogenase molybdenum iron protein domain"/>
    <property type="match status" value="2"/>
</dbReference>
<sequence>MRICSLVPGVTEIVAALGLAEQLVGISHECDYPDSVRHVPVMIEPVVGKEPASSREIDGQVKQLAAAGRRLYRLNENAFRRAQPDLILTQDLCHVCAVTPDQLAEAVRSLPSEPLVLTFSPSSLTDVLNDVKRVAQAVGRVDRGEAFVRSLKERLDRIAARVSGRPRPRLACLEWLDPLYVAGHWVPEMAALAGGHDVLGVKHAPSRETTWQAVAAARPDILAIMPCGYSVDRTIRELGQADGVRSQWSRAGHLGATLYAVDAASYFSRPGPRLVDGVELLADILHPDPRRPLDPARAVTVEPAALAMESPT</sequence>
<dbReference type="PROSITE" id="PS50983">
    <property type="entry name" value="FE_B12_PBP"/>
    <property type="match status" value="1"/>
</dbReference>
<evidence type="ECO:0000313" key="2">
    <source>
        <dbReference type="EMBL" id="ALA57854.1"/>
    </source>
</evidence>
<organism evidence="2 3">
    <name type="scientific">Nitrospira moscoviensis</name>
    <dbReference type="NCBI Taxonomy" id="42253"/>
    <lineage>
        <taxon>Bacteria</taxon>
        <taxon>Pseudomonadati</taxon>
        <taxon>Nitrospirota</taxon>
        <taxon>Nitrospiria</taxon>
        <taxon>Nitrospirales</taxon>
        <taxon>Nitrospiraceae</taxon>
        <taxon>Nitrospira</taxon>
    </lineage>
</organism>
<gene>
    <name evidence="2" type="ORF">NITMOv2_1427</name>
</gene>
<dbReference type="Proteomes" id="UP000069205">
    <property type="component" value="Chromosome"/>
</dbReference>
<dbReference type="PATRIC" id="fig|42253.5.peg.1395"/>
<evidence type="ECO:0000313" key="3">
    <source>
        <dbReference type="Proteomes" id="UP000069205"/>
    </source>
</evidence>
<protein>
    <submittedName>
        <fullName evidence="2">ABC-type transport system periplasmic binding protein</fullName>
    </submittedName>
</protein>
<dbReference type="SUPFAM" id="SSF53807">
    <property type="entry name" value="Helical backbone' metal receptor"/>
    <property type="match status" value="1"/>
</dbReference>
<accession>A0A0K2GAE3</accession>
<feature type="domain" description="Fe/B12 periplasmic-binding" evidence="1">
    <location>
        <begin position="2"/>
        <end position="289"/>
    </location>
</feature>
<dbReference type="PANTHER" id="PTHR42860:SF1">
    <property type="entry name" value="VITAMIN B12-BINDING PROTEIN"/>
    <property type="match status" value="1"/>
</dbReference>
<dbReference type="PANTHER" id="PTHR42860">
    <property type="entry name" value="VITAMIN B12-BINDING PROTEIN"/>
    <property type="match status" value="1"/>
</dbReference>
<keyword evidence="3" id="KW-1185">Reference proteome</keyword>
<name>A0A0K2GAE3_NITMO</name>
<dbReference type="OrthoDB" id="9787772at2"/>